<dbReference type="PANTHER" id="PTHR13383">
    <property type="entry name" value="RIBONUCLEASE H2 SUBUNIT B"/>
    <property type="match status" value="1"/>
</dbReference>
<keyword evidence="12" id="KW-1185">Reference proteome</keyword>
<dbReference type="CDD" id="cd09270">
    <property type="entry name" value="RNase_H2-B"/>
    <property type="match status" value="1"/>
</dbReference>
<evidence type="ECO:0000256" key="8">
    <source>
        <dbReference type="SAM" id="MobiDB-lite"/>
    </source>
</evidence>
<dbReference type="Proteomes" id="UP001152562">
    <property type="component" value="Unassembled WGS sequence"/>
</dbReference>
<dbReference type="Pfam" id="PF09468">
    <property type="entry name" value="RNase_H2-Ydr279"/>
    <property type="match status" value="1"/>
</dbReference>
<dbReference type="Gene3D" id="1.10.20.120">
    <property type="match status" value="1"/>
</dbReference>
<dbReference type="PANTHER" id="PTHR13383:SF11">
    <property type="entry name" value="RIBONUCLEASE H2 SUBUNIT B"/>
    <property type="match status" value="1"/>
</dbReference>
<evidence type="ECO:0000256" key="7">
    <source>
        <dbReference type="ARBA" id="ARBA00033464"/>
    </source>
</evidence>
<dbReference type="InterPro" id="IPR041195">
    <property type="entry name" value="Rnh202_N"/>
</dbReference>
<dbReference type="EMBL" id="CALOZG010000011">
    <property type="protein sequence ID" value="CAH4030859.1"/>
    <property type="molecule type" value="Genomic_DNA"/>
</dbReference>
<dbReference type="Gene3D" id="2.20.25.530">
    <property type="match status" value="1"/>
</dbReference>
<comment type="function">
    <text evidence="6">Non catalytic subunit of RNase H2, an endonuclease that specifically degrades the RNA of RNA:DNA hybrids. Participates in DNA replication, possibly by mediating the removal of lagging-strand Okazaki fragment RNA primers during DNA replication. Mediates the excision of single ribonucleotides from DNA:RNA duplexes.</text>
</comment>
<evidence type="ECO:0000256" key="3">
    <source>
        <dbReference type="ARBA" id="ARBA00011277"/>
    </source>
</evidence>
<accession>A0A9P0TP56</accession>
<organism evidence="11 12">
    <name type="scientific">Pieris brassicae</name>
    <name type="common">White butterfly</name>
    <name type="synonym">Large white butterfly</name>
    <dbReference type="NCBI Taxonomy" id="7116"/>
    <lineage>
        <taxon>Eukaryota</taxon>
        <taxon>Metazoa</taxon>
        <taxon>Ecdysozoa</taxon>
        <taxon>Arthropoda</taxon>
        <taxon>Hexapoda</taxon>
        <taxon>Insecta</taxon>
        <taxon>Pterygota</taxon>
        <taxon>Neoptera</taxon>
        <taxon>Endopterygota</taxon>
        <taxon>Lepidoptera</taxon>
        <taxon>Glossata</taxon>
        <taxon>Ditrysia</taxon>
        <taxon>Papilionoidea</taxon>
        <taxon>Pieridae</taxon>
        <taxon>Pierinae</taxon>
        <taxon>Pieris</taxon>
    </lineage>
</organism>
<proteinExistence type="inferred from homology"/>
<dbReference type="FunFam" id="1.10.20.120:FF:000002">
    <property type="entry name" value="Ribonuclease H2 subunit B"/>
    <property type="match status" value="1"/>
</dbReference>
<feature type="domain" description="Ribonuclease H2 subunit B wHTH" evidence="9">
    <location>
        <begin position="100"/>
        <end position="224"/>
    </location>
</feature>
<comment type="similarity">
    <text evidence="2">Belongs to the RNase H2 subunit B family.</text>
</comment>
<evidence type="ECO:0000259" key="10">
    <source>
        <dbReference type="Pfam" id="PF17745"/>
    </source>
</evidence>
<keyword evidence="5" id="KW-0539">Nucleus</keyword>
<sequence>MTTRSKKKVGPIQSTVITKSRIENSWVMLIKDTLFNNNSFRIITLPHPAHSSPTKYVLDKLNKKMFEVVTFSEPFRSLFIGETVKSDGSIMLVTPVNPVFLVLPRLREQCTSRAVPLEDLLSEKGFHEIPEFIGDLDCVADLKGSAELKAYKYSEVKTMEWLESKVRKLATLLKNKKIHVTSGSSSATFVSSTLNNDSIDEEFYLKYAHGIISEYLEDDLVEVLEKKFAFKSELIESVGKRKSDASELLEANKRVKCEINEDSELMDTSFNSNVVKKQKPLTAKEKARQKAASGTKTISSFFTKK</sequence>
<dbReference type="Pfam" id="PF17745">
    <property type="entry name" value="Ydr279_N"/>
    <property type="match status" value="1"/>
</dbReference>
<evidence type="ECO:0000256" key="4">
    <source>
        <dbReference type="ARBA" id="ARBA00019062"/>
    </source>
</evidence>
<feature type="region of interest" description="Disordered" evidence="8">
    <location>
        <begin position="279"/>
        <end position="305"/>
    </location>
</feature>
<feature type="domain" description="Rnh202 triple barrel" evidence="10">
    <location>
        <begin position="37"/>
        <end position="97"/>
    </location>
</feature>
<feature type="compositionally biased region" description="Polar residues" evidence="8">
    <location>
        <begin position="292"/>
        <end position="305"/>
    </location>
</feature>
<comment type="subcellular location">
    <subcellularLocation>
        <location evidence="1">Nucleus</location>
    </subcellularLocation>
</comment>
<evidence type="ECO:0000313" key="11">
    <source>
        <dbReference type="EMBL" id="CAH4030859.1"/>
    </source>
</evidence>
<evidence type="ECO:0000256" key="6">
    <source>
        <dbReference type="ARBA" id="ARBA00024778"/>
    </source>
</evidence>
<evidence type="ECO:0000313" key="12">
    <source>
        <dbReference type="Proteomes" id="UP001152562"/>
    </source>
</evidence>
<reference evidence="11" key="1">
    <citation type="submission" date="2022-05" db="EMBL/GenBank/DDBJ databases">
        <authorList>
            <person name="Okamura Y."/>
        </authorList>
    </citation>
    <scope>NUCLEOTIDE SEQUENCE</scope>
</reference>
<name>A0A9P0TP56_PIEBR</name>
<evidence type="ECO:0000256" key="1">
    <source>
        <dbReference type="ARBA" id="ARBA00004123"/>
    </source>
</evidence>
<evidence type="ECO:0000256" key="5">
    <source>
        <dbReference type="ARBA" id="ARBA00023242"/>
    </source>
</evidence>
<evidence type="ECO:0000259" key="9">
    <source>
        <dbReference type="Pfam" id="PF09468"/>
    </source>
</evidence>
<evidence type="ECO:0000256" key="2">
    <source>
        <dbReference type="ARBA" id="ARBA00009823"/>
    </source>
</evidence>
<dbReference type="GO" id="GO:0032299">
    <property type="term" value="C:ribonuclease H2 complex"/>
    <property type="evidence" value="ECO:0007669"/>
    <property type="project" value="InterPro"/>
</dbReference>
<dbReference type="InterPro" id="IPR040456">
    <property type="entry name" value="RNase_H2_suB"/>
</dbReference>
<comment type="caution">
    <text evidence="11">The sequence shown here is derived from an EMBL/GenBank/DDBJ whole genome shotgun (WGS) entry which is preliminary data.</text>
</comment>
<dbReference type="GO" id="GO:0006401">
    <property type="term" value="P:RNA catabolic process"/>
    <property type="evidence" value="ECO:0007669"/>
    <property type="project" value="TreeGrafter"/>
</dbReference>
<dbReference type="InterPro" id="IPR019024">
    <property type="entry name" value="RNase_H2_suB_wHTH"/>
</dbReference>
<gene>
    <name evidence="11" type="ORF">PIBRA_LOCUS7462</name>
</gene>
<dbReference type="AlphaFoldDB" id="A0A9P0TP56"/>
<dbReference type="GO" id="GO:0005654">
    <property type="term" value="C:nucleoplasm"/>
    <property type="evidence" value="ECO:0007669"/>
    <property type="project" value="TreeGrafter"/>
</dbReference>
<protein>
    <recommendedName>
        <fullName evidence="4">Ribonuclease H2 subunit B</fullName>
    </recommendedName>
    <alternativeName>
        <fullName evidence="7">Ribonuclease HI subunit B</fullName>
    </alternativeName>
</protein>
<comment type="subunit">
    <text evidence="3">The RNase H2 complex is a heterotrimer composed of the catalytic subunit RNASEH2A and the non-catalytic subunits RNASEH2B and RNASEH2C.</text>
</comment>